<dbReference type="Gene3D" id="3.30.565.10">
    <property type="entry name" value="Histidine kinase-like ATPase, C-terminal domain"/>
    <property type="match status" value="1"/>
</dbReference>
<keyword evidence="4" id="KW-1185">Reference proteome</keyword>
<name>F4KYU7_HALH1</name>
<keyword evidence="3" id="KW-0808">Transferase</keyword>
<dbReference type="STRING" id="760192.Halhy_3637"/>
<sequence length="355" mass="40369">MRKSVVALLHVGYWFLYVLLWSVIMLLIAASSREGNNSPLQTWRFVFFIGSFGLVPALCGFYTYYLWLFDRFLLQRKIVALFSVGLLSAVGCGVLSAAIIGLLFPDFSFFNEGLRSATPVTAVMAILALLNGGMGLVIKGFITWYNELKLKETLAQKNFAMELALVKSQINPHFLFNTLNNIDVLIGKDAARASTYLNKLSDIMRFMLYETKTEKIPLSKELEYIQKYVDLQRIRTATPNYVAYVVEGEVHDRLIEPMLFIPLVENAFKHSALREKENAVQIRIAITENQLVFDCTNKYKEGAQHPQEYGGLGITLIEKRLLALYPKKHHLEISKNGDTYHVKLTLHQSWKSLAS</sequence>
<evidence type="ECO:0000313" key="3">
    <source>
        <dbReference type="EMBL" id="AEE51489.1"/>
    </source>
</evidence>
<feature type="domain" description="Signal transduction histidine kinase internal region" evidence="2">
    <location>
        <begin position="161"/>
        <end position="236"/>
    </location>
</feature>
<dbReference type="PANTHER" id="PTHR34220:SF7">
    <property type="entry name" value="SENSOR HISTIDINE KINASE YPDA"/>
    <property type="match status" value="1"/>
</dbReference>
<proteinExistence type="predicted"/>
<evidence type="ECO:0000313" key="4">
    <source>
        <dbReference type="Proteomes" id="UP000008461"/>
    </source>
</evidence>
<feature type="transmembrane region" description="Helical" evidence="1">
    <location>
        <begin position="79"/>
        <end position="104"/>
    </location>
</feature>
<reference key="2">
    <citation type="submission" date="2011-04" db="EMBL/GenBank/DDBJ databases">
        <title>Complete sequence of chromosome of Haliscomenobacter hydrossis DSM 1100.</title>
        <authorList>
            <consortium name="US DOE Joint Genome Institute (JGI-PGF)"/>
            <person name="Lucas S."/>
            <person name="Han J."/>
            <person name="Lapidus A."/>
            <person name="Bruce D."/>
            <person name="Goodwin L."/>
            <person name="Pitluck S."/>
            <person name="Peters L."/>
            <person name="Kyrpides N."/>
            <person name="Mavromatis K."/>
            <person name="Ivanova N."/>
            <person name="Ovchinnikova G."/>
            <person name="Pagani I."/>
            <person name="Daligault H."/>
            <person name="Detter J.C."/>
            <person name="Han C."/>
            <person name="Land M."/>
            <person name="Hauser L."/>
            <person name="Markowitz V."/>
            <person name="Cheng J.-F."/>
            <person name="Hugenholtz P."/>
            <person name="Woyke T."/>
            <person name="Wu D."/>
            <person name="Verbarg S."/>
            <person name="Frueling A."/>
            <person name="Brambilla E."/>
            <person name="Klenk H.-P."/>
            <person name="Eisen J.A."/>
        </authorList>
    </citation>
    <scope>NUCLEOTIDE SEQUENCE</scope>
    <source>
        <strain>DSM 1100</strain>
    </source>
</reference>
<dbReference type="OrthoDB" id="9792992at2"/>
<dbReference type="RefSeq" id="WP_013766028.1">
    <property type="nucleotide sequence ID" value="NC_015510.1"/>
</dbReference>
<dbReference type="KEGG" id="hhy:Halhy_3637"/>
<keyword evidence="1" id="KW-1133">Transmembrane helix</keyword>
<accession>F4KYU7</accession>
<dbReference type="HOGENOM" id="CLU_020473_1_0_10"/>
<feature type="transmembrane region" description="Helical" evidence="1">
    <location>
        <begin position="116"/>
        <end position="142"/>
    </location>
</feature>
<dbReference type="GO" id="GO:0016020">
    <property type="term" value="C:membrane"/>
    <property type="evidence" value="ECO:0007669"/>
    <property type="project" value="InterPro"/>
</dbReference>
<feature type="transmembrane region" description="Helical" evidence="1">
    <location>
        <begin position="43"/>
        <end position="67"/>
    </location>
</feature>
<dbReference type="AlphaFoldDB" id="F4KYU7"/>
<reference evidence="3 4" key="1">
    <citation type="journal article" date="2011" name="Stand. Genomic Sci.">
        <title>Complete genome sequence of Haliscomenobacter hydrossis type strain (O).</title>
        <authorList>
            <consortium name="US DOE Joint Genome Institute (JGI-PGF)"/>
            <person name="Daligault H."/>
            <person name="Lapidus A."/>
            <person name="Zeytun A."/>
            <person name="Nolan M."/>
            <person name="Lucas S."/>
            <person name="Del Rio T.G."/>
            <person name="Tice H."/>
            <person name="Cheng J.F."/>
            <person name="Tapia R."/>
            <person name="Han C."/>
            <person name="Goodwin L."/>
            <person name="Pitluck S."/>
            <person name="Liolios K."/>
            <person name="Pagani I."/>
            <person name="Ivanova N."/>
            <person name="Huntemann M."/>
            <person name="Mavromatis K."/>
            <person name="Mikhailova N."/>
            <person name="Pati A."/>
            <person name="Chen A."/>
            <person name="Palaniappan K."/>
            <person name="Land M."/>
            <person name="Hauser L."/>
            <person name="Brambilla E.M."/>
            <person name="Rohde M."/>
            <person name="Verbarg S."/>
            <person name="Goker M."/>
            <person name="Bristow J."/>
            <person name="Eisen J.A."/>
            <person name="Markowitz V."/>
            <person name="Hugenholtz P."/>
            <person name="Kyrpides N.C."/>
            <person name="Klenk H.P."/>
            <person name="Woyke T."/>
        </authorList>
    </citation>
    <scope>NUCLEOTIDE SEQUENCE [LARGE SCALE GENOMIC DNA]</scope>
    <source>
        <strain evidence="4">ATCC 27775 / DSM 1100 / LMG 10767 / O</strain>
    </source>
</reference>
<keyword evidence="1" id="KW-0472">Membrane</keyword>
<dbReference type="InterPro" id="IPR050640">
    <property type="entry name" value="Bact_2-comp_sensor_kinase"/>
</dbReference>
<dbReference type="EMBL" id="CP002691">
    <property type="protein sequence ID" value="AEE51489.1"/>
    <property type="molecule type" value="Genomic_DNA"/>
</dbReference>
<dbReference type="Pfam" id="PF06580">
    <property type="entry name" value="His_kinase"/>
    <property type="match status" value="1"/>
</dbReference>
<keyword evidence="1" id="KW-0812">Transmembrane</keyword>
<organism evidence="3 4">
    <name type="scientific">Haliscomenobacter hydrossis (strain ATCC 27775 / DSM 1100 / LMG 10767 / O)</name>
    <dbReference type="NCBI Taxonomy" id="760192"/>
    <lineage>
        <taxon>Bacteria</taxon>
        <taxon>Pseudomonadati</taxon>
        <taxon>Bacteroidota</taxon>
        <taxon>Saprospiria</taxon>
        <taxon>Saprospirales</taxon>
        <taxon>Haliscomenobacteraceae</taxon>
        <taxon>Haliscomenobacter</taxon>
    </lineage>
</organism>
<evidence type="ECO:0000259" key="2">
    <source>
        <dbReference type="Pfam" id="PF06580"/>
    </source>
</evidence>
<evidence type="ECO:0000256" key="1">
    <source>
        <dbReference type="SAM" id="Phobius"/>
    </source>
</evidence>
<keyword evidence="3" id="KW-0418">Kinase</keyword>
<dbReference type="PANTHER" id="PTHR34220">
    <property type="entry name" value="SENSOR HISTIDINE KINASE YPDA"/>
    <property type="match status" value="1"/>
</dbReference>
<dbReference type="InterPro" id="IPR036890">
    <property type="entry name" value="HATPase_C_sf"/>
</dbReference>
<feature type="transmembrane region" description="Helical" evidence="1">
    <location>
        <begin position="12"/>
        <end position="31"/>
    </location>
</feature>
<dbReference type="GO" id="GO:0000155">
    <property type="term" value="F:phosphorelay sensor kinase activity"/>
    <property type="evidence" value="ECO:0007669"/>
    <property type="project" value="InterPro"/>
</dbReference>
<dbReference type="Proteomes" id="UP000008461">
    <property type="component" value="Chromosome"/>
</dbReference>
<protein>
    <submittedName>
        <fullName evidence="3">Signal transduction histidine kinase</fullName>
    </submittedName>
</protein>
<gene>
    <name evidence="3" type="ordered locus">Halhy_3637</name>
</gene>
<dbReference type="eggNOG" id="COG2972">
    <property type="taxonomic scope" value="Bacteria"/>
</dbReference>
<dbReference type="InterPro" id="IPR010559">
    <property type="entry name" value="Sig_transdc_His_kin_internal"/>
</dbReference>